<sequence>MKTAFLFLPTAGLPMISLSSAPGVRRLPLPAAWREMAIALRTKIRTARKEKVGYEDLLRELHHLAAMASYAGYGIIQRVPYARVAALDLSYDRVGFDQLLLLGATDGKWMRELWGEPSAHSTAAVLYADMLAADLKRIDADKEREDAERMDLLFGELSSKTGVESRPDPQPLPPKRRGLLGWLFAR</sequence>
<dbReference type="Proteomes" id="UP000295021">
    <property type="component" value="Unassembled WGS sequence"/>
</dbReference>
<organism evidence="2 3">
    <name type="scientific">Rhizobium laguerreae</name>
    <dbReference type="NCBI Taxonomy" id="1076926"/>
    <lineage>
        <taxon>Bacteria</taxon>
        <taxon>Pseudomonadati</taxon>
        <taxon>Pseudomonadota</taxon>
        <taxon>Alphaproteobacteria</taxon>
        <taxon>Hyphomicrobiales</taxon>
        <taxon>Rhizobiaceae</taxon>
        <taxon>Rhizobium/Agrobacterium group</taxon>
        <taxon>Rhizobium</taxon>
    </lineage>
</organism>
<reference evidence="2 3" key="1">
    <citation type="submission" date="2019-03" db="EMBL/GenBank/DDBJ databases">
        <title>Genomic Encyclopedia of Type Strains, Phase IV (KMG-V): Genome sequencing to study the core and pangenomes of soil and plant-associated prokaryotes.</title>
        <authorList>
            <person name="Whitman W."/>
        </authorList>
    </citation>
    <scope>NUCLEOTIDE SEQUENCE [LARGE SCALE GENOMIC DNA]</scope>
    <source>
        <strain evidence="2 3">FB403</strain>
    </source>
</reference>
<comment type="caution">
    <text evidence="2">The sequence shown here is derived from an EMBL/GenBank/DDBJ whole genome shotgun (WGS) entry which is preliminary data.</text>
</comment>
<proteinExistence type="predicted"/>
<protein>
    <submittedName>
        <fullName evidence="2">Uncharacterized protein</fullName>
    </submittedName>
</protein>
<dbReference type="EMBL" id="SMBI01000002">
    <property type="protein sequence ID" value="TCU28178.1"/>
    <property type="molecule type" value="Genomic_DNA"/>
</dbReference>
<evidence type="ECO:0000313" key="2">
    <source>
        <dbReference type="EMBL" id="TCU28178.1"/>
    </source>
</evidence>
<gene>
    <name evidence="2" type="ORF">EV131_10210</name>
</gene>
<dbReference type="AlphaFoldDB" id="A0AAX2QS89"/>
<evidence type="ECO:0000256" key="1">
    <source>
        <dbReference type="SAM" id="MobiDB-lite"/>
    </source>
</evidence>
<feature type="region of interest" description="Disordered" evidence="1">
    <location>
        <begin position="158"/>
        <end position="177"/>
    </location>
</feature>
<accession>A0AAX2QS89</accession>
<evidence type="ECO:0000313" key="3">
    <source>
        <dbReference type="Proteomes" id="UP000295021"/>
    </source>
</evidence>
<name>A0AAX2QS89_9HYPH</name>